<evidence type="ECO:0000313" key="2">
    <source>
        <dbReference type="Proteomes" id="UP000638353"/>
    </source>
</evidence>
<evidence type="ECO:0008006" key="3">
    <source>
        <dbReference type="Google" id="ProtNLM"/>
    </source>
</evidence>
<comment type="caution">
    <text evidence="1">The sequence shown here is derived from an EMBL/GenBank/DDBJ whole genome shotgun (WGS) entry which is preliminary data.</text>
</comment>
<accession>A0A918X1T2</accession>
<reference evidence="1" key="2">
    <citation type="submission" date="2020-09" db="EMBL/GenBank/DDBJ databases">
        <authorList>
            <person name="Sun Q."/>
            <person name="Ohkuma M."/>
        </authorList>
    </citation>
    <scope>NUCLEOTIDE SEQUENCE</scope>
    <source>
        <strain evidence="1">JCM 4637</strain>
    </source>
</reference>
<name>A0A918X1T2_9ACTN</name>
<evidence type="ECO:0000313" key="1">
    <source>
        <dbReference type="EMBL" id="GHD04214.1"/>
    </source>
</evidence>
<proteinExistence type="predicted"/>
<dbReference type="EMBL" id="BMVC01000011">
    <property type="protein sequence ID" value="GHD04214.1"/>
    <property type="molecule type" value="Genomic_DNA"/>
</dbReference>
<organism evidence="1 2">
    <name type="scientific">Streptomyces finlayi</name>
    <dbReference type="NCBI Taxonomy" id="67296"/>
    <lineage>
        <taxon>Bacteria</taxon>
        <taxon>Bacillati</taxon>
        <taxon>Actinomycetota</taxon>
        <taxon>Actinomycetes</taxon>
        <taxon>Kitasatosporales</taxon>
        <taxon>Streptomycetaceae</taxon>
        <taxon>Streptomyces</taxon>
    </lineage>
</organism>
<dbReference type="AlphaFoldDB" id="A0A918X1T2"/>
<reference evidence="1" key="1">
    <citation type="journal article" date="2014" name="Int. J. Syst. Evol. Microbiol.">
        <title>Complete genome sequence of Corynebacterium casei LMG S-19264T (=DSM 44701T), isolated from a smear-ripened cheese.</title>
        <authorList>
            <consortium name="US DOE Joint Genome Institute (JGI-PGF)"/>
            <person name="Walter F."/>
            <person name="Albersmeier A."/>
            <person name="Kalinowski J."/>
            <person name="Ruckert C."/>
        </authorList>
    </citation>
    <scope>NUCLEOTIDE SEQUENCE</scope>
    <source>
        <strain evidence="1">JCM 4637</strain>
    </source>
</reference>
<dbReference type="Proteomes" id="UP000638353">
    <property type="component" value="Unassembled WGS sequence"/>
</dbReference>
<sequence>MRGMGGMVVAGARYAEVCPGCGAQGEWSGAQVLLEGDGRLRWDAEFACAACGEAMSSCGGEVPPGVRELLLAADGAATVSLPPDTRSPAAMRVLRASLGLDLASVRPVLEAIRHKTYVCTLPEAELLARQLREAGVAAVAERLGDARGDVRGDVR</sequence>
<gene>
    <name evidence="1" type="ORF">GCM10010334_52760</name>
</gene>
<protein>
    <recommendedName>
        <fullName evidence="3">Ribosomal protein L7/L12 C-terminal domain-containing protein</fullName>
    </recommendedName>
</protein>